<keyword evidence="2" id="KW-1185">Reference proteome</keyword>
<evidence type="ECO:0000313" key="2">
    <source>
        <dbReference type="Proteomes" id="UP000054097"/>
    </source>
</evidence>
<dbReference type="Proteomes" id="UP000054097">
    <property type="component" value="Unassembled WGS sequence"/>
</dbReference>
<dbReference type="HOGENOM" id="CLU_869228_0_0_1"/>
<name>A0A0C2XGC0_SERVB</name>
<reference evidence="2" key="2">
    <citation type="submission" date="2015-01" db="EMBL/GenBank/DDBJ databases">
        <title>Evolutionary Origins and Diversification of the Mycorrhizal Mutualists.</title>
        <authorList>
            <consortium name="DOE Joint Genome Institute"/>
            <consortium name="Mycorrhizal Genomics Consortium"/>
            <person name="Kohler A."/>
            <person name="Kuo A."/>
            <person name="Nagy L.G."/>
            <person name="Floudas D."/>
            <person name="Copeland A."/>
            <person name="Barry K.W."/>
            <person name="Cichocki N."/>
            <person name="Veneault-Fourrey C."/>
            <person name="LaButti K."/>
            <person name="Lindquist E.A."/>
            <person name="Lipzen A."/>
            <person name="Lundell T."/>
            <person name="Morin E."/>
            <person name="Murat C."/>
            <person name="Riley R."/>
            <person name="Ohm R."/>
            <person name="Sun H."/>
            <person name="Tunlid A."/>
            <person name="Henrissat B."/>
            <person name="Grigoriev I.V."/>
            <person name="Hibbett D.S."/>
            <person name="Martin F."/>
        </authorList>
    </citation>
    <scope>NUCLEOTIDE SEQUENCE [LARGE SCALE GENOMIC DNA]</scope>
    <source>
        <strain evidence="2">MAFF 305830</strain>
    </source>
</reference>
<reference evidence="1 2" key="1">
    <citation type="submission" date="2014-04" db="EMBL/GenBank/DDBJ databases">
        <authorList>
            <consortium name="DOE Joint Genome Institute"/>
            <person name="Kuo A."/>
            <person name="Zuccaro A."/>
            <person name="Kohler A."/>
            <person name="Nagy L.G."/>
            <person name="Floudas D."/>
            <person name="Copeland A."/>
            <person name="Barry K.W."/>
            <person name="Cichocki N."/>
            <person name="Veneault-Fourrey C."/>
            <person name="LaButti K."/>
            <person name="Lindquist E.A."/>
            <person name="Lipzen A."/>
            <person name="Lundell T."/>
            <person name="Morin E."/>
            <person name="Murat C."/>
            <person name="Sun H."/>
            <person name="Tunlid A."/>
            <person name="Henrissat B."/>
            <person name="Grigoriev I.V."/>
            <person name="Hibbett D.S."/>
            <person name="Martin F."/>
            <person name="Nordberg H.P."/>
            <person name="Cantor M.N."/>
            <person name="Hua S.X."/>
        </authorList>
    </citation>
    <scope>NUCLEOTIDE SEQUENCE [LARGE SCALE GENOMIC DNA]</scope>
    <source>
        <strain evidence="1 2">MAFF 305830</strain>
    </source>
</reference>
<sequence length="320" mass="34599">MVFYPDNIHRAGRLQQLVNSMANLQADISHAAQEIDRRNSTLQPVINGVLTQKGFSSTDDLIAKSVPKLAPEEVKQFQGLLAAVKMSADGFDWSHFMAGLLLLPEGVAPTGKLFISVGRLVLKMCTLSMLSKFFASTQSDVTAATEAAGKLQKIVGDVQSTIKGISTTGDSGPEIEKTVSMMNRLGTLLQALGTVSFASFNLLVTLESIQGAEQNTRLIDAIHTCQVGRLCMFYFIKEGRNISEQLETLSLYLKALRGPDGGGAMVANYVGNKCIQNLTSEKPSTDMSALESILDAQDRAVPNYYSDDDLSHDDVVSRAN</sequence>
<protein>
    <submittedName>
        <fullName evidence="1">Uncharacterized protein</fullName>
    </submittedName>
</protein>
<evidence type="ECO:0000313" key="1">
    <source>
        <dbReference type="EMBL" id="KIM28132.1"/>
    </source>
</evidence>
<organism evidence="1 2">
    <name type="scientific">Serendipita vermifera MAFF 305830</name>
    <dbReference type="NCBI Taxonomy" id="933852"/>
    <lineage>
        <taxon>Eukaryota</taxon>
        <taxon>Fungi</taxon>
        <taxon>Dikarya</taxon>
        <taxon>Basidiomycota</taxon>
        <taxon>Agaricomycotina</taxon>
        <taxon>Agaricomycetes</taxon>
        <taxon>Sebacinales</taxon>
        <taxon>Serendipitaceae</taxon>
        <taxon>Serendipita</taxon>
    </lineage>
</organism>
<proteinExistence type="predicted"/>
<dbReference type="AlphaFoldDB" id="A0A0C2XGC0"/>
<accession>A0A0C2XGC0</accession>
<dbReference type="OrthoDB" id="2793508at2759"/>
<gene>
    <name evidence="1" type="ORF">M408DRAFT_24144</name>
</gene>
<dbReference type="EMBL" id="KN824295">
    <property type="protein sequence ID" value="KIM28132.1"/>
    <property type="molecule type" value="Genomic_DNA"/>
</dbReference>